<name>A0A8R7UMH6_TRIUA</name>
<protein>
    <submittedName>
        <fullName evidence="2">Uncharacterized protein</fullName>
    </submittedName>
</protein>
<keyword evidence="1" id="KW-0472">Membrane</keyword>
<reference evidence="3" key="1">
    <citation type="journal article" date="2013" name="Nature">
        <title>Draft genome of the wheat A-genome progenitor Triticum urartu.</title>
        <authorList>
            <person name="Ling H.Q."/>
            <person name="Zhao S."/>
            <person name="Liu D."/>
            <person name="Wang J."/>
            <person name="Sun H."/>
            <person name="Zhang C."/>
            <person name="Fan H."/>
            <person name="Li D."/>
            <person name="Dong L."/>
            <person name="Tao Y."/>
            <person name="Gao C."/>
            <person name="Wu H."/>
            <person name="Li Y."/>
            <person name="Cui Y."/>
            <person name="Guo X."/>
            <person name="Zheng S."/>
            <person name="Wang B."/>
            <person name="Yu K."/>
            <person name="Liang Q."/>
            <person name="Yang W."/>
            <person name="Lou X."/>
            <person name="Chen J."/>
            <person name="Feng M."/>
            <person name="Jian J."/>
            <person name="Zhang X."/>
            <person name="Luo G."/>
            <person name="Jiang Y."/>
            <person name="Liu J."/>
            <person name="Wang Z."/>
            <person name="Sha Y."/>
            <person name="Zhang B."/>
            <person name="Wu H."/>
            <person name="Tang D."/>
            <person name="Shen Q."/>
            <person name="Xue P."/>
            <person name="Zou S."/>
            <person name="Wang X."/>
            <person name="Liu X."/>
            <person name="Wang F."/>
            <person name="Yang Y."/>
            <person name="An X."/>
            <person name="Dong Z."/>
            <person name="Zhang K."/>
            <person name="Zhang X."/>
            <person name="Luo M.C."/>
            <person name="Dvorak J."/>
            <person name="Tong Y."/>
            <person name="Wang J."/>
            <person name="Yang H."/>
            <person name="Li Z."/>
            <person name="Wang D."/>
            <person name="Zhang A."/>
            <person name="Wang J."/>
        </authorList>
    </citation>
    <scope>NUCLEOTIDE SEQUENCE</scope>
    <source>
        <strain evidence="3">cv. G1812</strain>
    </source>
</reference>
<keyword evidence="1" id="KW-0812">Transmembrane</keyword>
<accession>A0A8R7UMH6</accession>
<dbReference type="EnsemblPlants" id="TuG1812G0500004613.01.T01">
    <property type="protein sequence ID" value="TuG1812G0500004613.01.T01.cds448617"/>
    <property type="gene ID" value="TuG1812G0500004613.01"/>
</dbReference>
<dbReference type="Gramene" id="TuG1812G0500004613.01.T01">
    <property type="protein sequence ID" value="TuG1812G0500004613.01.T01.cds448617"/>
    <property type="gene ID" value="TuG1812G0500004613.01"/>
</dbReference>
<proteinExistence type="predicted"/>
<sequence length="67" mass="7896">MLLIDDSSIPKKKQSFSQEVHTLSKFMYFSFLCLSMLNSMTSFMFRRKVYTPIMCHVHAKPLALQFD</sequence>
<evidence type="ECO:0000256" key="1">
    <source>
        <dbReference type="SAM" id="Phobius"/>
    </source>
</evidence>
<dbReference type="AlphaFoldDB" id="A0A8R7UMH6"/>
<evidence type="ECO:0000313" key="2">
    <source>
        <dbReference type="EnsemblPlants" id="TuG1812G0500004613.01.T01.cds448617"/>
    </source>
</evidence>
<organism evidence="2 3">
    <name type="scientific">Triticum urartu</name>
    <name type="common">Red wild einkorn</name>
    <name type="synonym">Crithodium urartu</name>
    <dbReference type="NCBI Taxonomy" id="4572"/>
    <lineage>
        <taxon>Eukaryota</taxon>
        <taxon>Viridiplantae</taxon>
        <taxon>Streptophyta</taxon>
        <taxon>Embryophyta</taxon>
        <taxon>Tracheophyta</taxon>
        <taxon>Spermatophyta</taxon>
        <taxon>Magnoliopsida</taxon>
        <taxon>Liliopsida</taxon>
        <taxon>Poales</taxon>
        <taxon>Poaceae</taxon>
        <taxon>BOP clade</taxon>
        <taxon>Pooideae</taxon>
        <taxon>Triticodae</taxon>
        <taxon>Triticeae</taxon>
        <taxon>Triticinae</taxon>
        <taxon>Triticum</taxon>
    </lineage>
</organism>
<reference evidence="2" key="2">
    <citation type="submission" date="2018-03" db="EMBL/GenBank/DDBJ databases">
        <title>The Triticum urartu genome reveals the dynamic nature of wheat genome evolution.</title>
        <authorList>
            <person name="Ling H."/>
            <person name="Ma B."/>
            <person name="Shi X."/>
            <person name="Liu H."/>
            <person name="Dong L."/>
            <person name="Sun H."/>
            <person name="Cao Y."/>
            <person name="Gao Q."/>
            <person name="Zheng S."/>
            <person name="Li Y."/>
            <person name="Yu Y."/>
            <person name="Du H."/>
            <person name="Qi M."/>
            <person name="Li Y."/>
            <person name="Yu H."/>
            <person name="Cui Y."/>
            <person name="Wang N."/>
            <person name="Chen C."/>
            <person name="Wu H."/>
            <person name="Zhao Y."/>
            <person name="Zhang J."/>
            <person name="Li Y."/>
            <person name="Zhou W."/>
            <person name="Zhang B."/>
            <person name="Hu W."/>
            <person name="Eijk M."/>
            <person name="Tang J."/>
            <person name="Witsenboer H."/>
            <person name="Zhao S."/>
            <person name="Li Z."/>
            <person name="Zhang A."/>
            <person name="Wang D."/>
            <person name="Liang C."/>
        </authorList>
    </citation>
    <scope>NUCLEOTIDE SEQUENCE [LARGE SCALE GENOMIC DNA]</scope>
    <source>
        <strain evidence="2">cv. G1812</strain>
    </source>
</reference>
<dbReference type="Proteomes" id="UP000015106">
    <property type="component" value="Chromosome 5"/>
</dbReference>
<evidence type="ECO:0000313" key="3">
    <source>
        <dbReference type="Proteomes" id="UP000015106"/>
    </source>
</evidence>
<reference evidence="2" key="3">
    <citation type="submission" date="2022-06" db="UniProtKB">
        <authorList>
            <consortium name="EnsemblPlants"/>
        </authorList>
    </citation>
    <scope>IDENTIFICATION</scope>
</reference>
<keyword evidence="3" id="KW-1185">Reference proteome</keyword>
<feature type="transmembrane region" description="Helical" evidence="1">
    <location>
        <begin position="26"/>
        <end position="45"/>
    </location>
</feature>
<keyword evidence="1" id="KW-1133">Transmembrane helix</keyword>